<feature type="transmembrane region" description="Helical" evidence="6">
    <location>
        <begin position="150"/>
        <end position="169"/>
    </location>
</feature>
<feature type="transmembrane region" description="Helical" evidence="6">
    <location>
        <begin position="212"/>
        <end position="234"/>
    </location>
</feature>
<dbReference type="AlphaFoldDB" id="A0A1W1UB45"/>
<evidence type="ECO:0000256" key="1">
    <source>
        <dbReference type="ARBA" id="ARBA00004141"/>
    </source>
</evidence>
<dbReference type="STRING" id="695939.SAMN00790413_06604"/>
<dbReference type="GO" id="GO:0016020">
    <property type="term" value="C:membrane"/>
    <property type="evidence" value="ECO:0007669"/>
    <property type="project" value="UniProtKB-SubCell"/>
</dbReference>
<dbReference type="EMBL" id="FWWU01000002">
    <property type="protein sequence ID" value="SMB78328.1"/>
    <property type="molecule type" value="Genomic_DNA"/>
</dbReference>
<gene>
    <name evidence="8" type="ORF">SAMN00790413_06604</name>
</gene>
<keyword evidence="5 6" id="KW-0472">Membrane</keyword>
<feature type="transmembrane region" description="Helical" evidence="6">
    <location>
        <begin position="246"/>
        <end position="262"/>
    </location>
</feature>
<feature type="transmembrane region" description="Helical" evidence="6">
    <location>
        <begin position="33"/>
        <end position="54"/>
    </location>
</feature>
<feature type="transmembrane region" description="Helical" evidence="6">
    <location>
        <begin position="268"/>
        <end position="286"/>
    </location>
</feature>
<dbReference type="Pfam" id="PF00892">
    <property type="entry name" value="EamA"/>
    <property type="match status" value="2"/>
</dbReference>
<proteinExistence type="inferred from homology"/>
<keyword evidence="9" id="KW-1185">Reference proteome</keyword>
<evidence type="ECO:0000256" key="6">
    <source>
        <dbReference type="SAM" id="Phobius"/>
    </source>
</evidence>
<dbReference type="RefSeq" id="WP_084045185.1">
    <property type="nucleotide sequence ID" value="NZ_FWWU01000002.1"/>
</dbReference>
<dbReference type="Proteomes" id="UP000192582">
    <property type="component" value="Unassembled WGS sequence"/>
</dbReference>
<evidence type="ECO:0000256" key="2">
    <source>
        <dbReference type="ARBA" id="ARBA00007362"/>
    </source>
</evidence>
<dbReference type="InterPro" id="IPR000620">
    <property type="entry name" value="EamA_dom"/>
</dbReference>
<evidence type="ECO:0000256" key="5">
    <source>
        <dbReference type="ARBA" id="ARBA00023136"/>
    </source>
</evidence>
<reference evidence="8 9" key="1">
    <citation type="submission" date="2017-04" db="EMBL/GenBank/DDBJ databases">
        <authorList>
            <person name="Afonso C.L."/>
            <person name="Miller P.J."/>
            <person name="Scott M.A."/>
            <person name="Spackman E."/>
            <person name="Goraichik I."/>
            <person name="Dimitrov K.M."/>
            <person name="Suarez D.L."/>
            <person name="Swayne D.E."/>
        </authorList>
    </citation>
    <scope>NUCLEOTIDE SEQUENCE [LARGE SCALE GENOMIC DNA]</scope>
    <source>
        <strain evidence="8 9">KR-140</strain>
    </source>
</reference>
<feature type="domain" description="EamA" evidence="7">
    <location>
        <begin position="151"/>
        <end position="284"/>
    </location>
</feature>
<evidence type="ECO:0000256" key="3">
    <source>
        <dbReference type="ARBA" id="ARBA00022692"/>
    </source>
</evidence>
<organism evidence="8 9">
    <name type="scientific">Deinococcus hopiensis KR-140</name>
    <dbReference type="NCBI Taxonomy" id="695939"/>
    <lineage>
        <taxon>Bacteria</taxon>
        <taxon>Thermotogati</taxon>
        <taxon>Deinococcota</taxon>
        <taxon>Deinococci</taxon>
        <taxon>Deinococcales</taxon>
        <taxon>Deinococcaceae</taxon>
        <taxon>Deinococcus</taxon>
    </lineage>
</organism>
<comment type="similarity">
    <text evidence="2">Belongs to the EamA transporter family.</text>
</comment>
<accession>A0A1W1UB45</accession>
<feature type="transmembrane region" description="Helical" evidence="6">
    <location>
        <begin position="66"/>
        <end position="88"/>
    </location>
</feature>
<name>A0A1W1UB45_9DEIO</name>
<dbReference type="PANTHER" id="PTHR32322:SF2">
    <property type="entry name" value="EAMA DOMAIN-CONTAINING PROTEIN"/>
    <property type="match status" value="1"/>
</dbReference>
<feature type="transmembrane region" description="Helical" evidence="6">
    <location>
        <begin position="124"/>
        <end position="144"/>
    </location>
</feature>
<keyword evidence="4 6" id="KW-1133">Transmembrane helix</keyword>
<sequence>MPRSFLAFAPLLFVLLWSTGFIGTKGAALNADPFAYLTLRFAIAAALMAVLTLATRSAWPTRVQGWRAAVTGLLLHAGYLGGVTYAIWLHLPAGISSVMVGLQPLLTALLSWPLVGERVTARQWAGLMLGFLGVLLIVLGRGSAGGAYPAGALLATVFALGCTTAGTLYQRRYGAGMPLLSGTATQYTASALVMGGMMLMHGGAYLNWTPQFIFSLTWLVLVLSVGAILLLMVLIREMPAARVGSLFYLVPPFVVVEAYLLYGERLTLLAVLGLGLSVAGVALSAWRGKSEQDVRQAG</sequence>
<evidence type="ECO:0000313" key="8">
    <source>
        <dbReference type="EMBL" id="SMB78328.1"/>
    </source>
</evidence>
<evidence type="ECO:0000259" key="7">
    <source>
        <dbReference type="Pfam" id="PF00892"/>
    </source>
</evidence>
<dbReference type="InterPro" id="IPR050638">
    <property type="entry name" value="AA-Vitamin_Transporters"/>
</dbReference>
<dbReference type="InterPro" id="IPR037185">
    <property type="entry name" value="EmrE-like"/>
</dbReference>
<feature type="transmembrane region" description="Helical" evidence="6">
    <location>
        <begin position="94"/>
        <end position="112"/>
    </location>
</feature>
<comment type="subcellular location">
    <subcellularLocation>
        <location evidence="1">Membrane</location>
        <topology evidence="1">Multi-pass membrane protein</topology>
    </subcellularLocation>
</comment>
<evidence type="ECO:0000313" key="9">
    <source>
        <dbReference type="Proteomes" id="UP000192582"/>
    </source>
</evidence>
<dbReference type="Gene3D" id="1.10.3730.20">
    <property type="match status" value="1"/>
</dbReference>
<evidence type="ECO:0000256" key="4">
    <source>
        <dbReference type="ARBA" id="ARBA00022989"/>
    </source>
</evidence>
<dbReference type="OrthoDB" id="9809509at2"/>
<dbReference type="SUPFAM" id="SSF103481">
    <property type="entry name" value="Multidrug resistance efflux transporter EmrE"/>
    <property type="match status" value="2"/>
</dbReference>
<dbReference type="PANTHER" id="PTHR32322">
    <property type="entry name" value="INNER MEMBRANE TRANSPORTER"/>
    <property type="match status" value="1"/>
</dbReference>
<protein>
    <submittedName>
        <fullName evidence="8">Threonine/homoserine efflux transporter RhtA</fullName>
    </submittedName>
</protein>
<keyword evidence="3 6" id="KW-0812">Transmembrane</keyword>
<feature type="domain" description="EamA" evidence="7">
    <location>
        <begin position="11"/>
        <end position="138"/>
    </location>
</feature>